<evidence type="ECO:0000313" key="1">
    <source>
        <dbReference type="Proteomes" id="UP000887576"/>
    </source>
</evidence>
<accession>A0AC34PVG1</accession>
<organism evidence="1 2">
    <name type="scientific">Panagrolaimus sp. JU765</name>
    <dbReference type="NCBI Taxonomy" id="591449"/>
    <lineage>
        <taxon>Eukaryota</taxon>
        <taxon>Metazoa</taxon>
        <taxon>Ecdysozoa</taxon>
        <taxon>Nematoda</taxon>
        <taxon>Chromadorea</taxon>
        <taxon>Rhabditida</taxon>
        <taxon>Tylenchina</taxon>
        <taxon>Panagrolaimomorpha</taxon>
        <taxon>Panagrolaimoidea</taxon>
        <taxon>Panagrolaimidae</taxon>
        <taxon>Panagrolaimus</taxon>
    </lineage>
</organism>
<evidence type="ECO:0000313" key="2">
    <source>
        <dbReference type="WBParaSite" id="JU765_v2.g10375.t1"/>
    </source>
</evidence>
<proteinExistence type="predicted"/>
<name>A0AC34PVG1_9BILA</name>
<protein>
    <submittedName>
        <fullName evidence="2">Uncharacterized protein</fullName>
    </submittedName>
</protein>
<dbReference type="WBParaSite" id="JU765_v2.g10375.t1">
    <property type="protein sequence ID" value="JU765_v2.g10375.t1"/>
    <property type="gene ID" value="JU765_v2.g10375"/>
</dbReference>
<dbReference type="Proteomes" id="UP000887576">
    <property type="component" value="Unplaced"/>
</dbReference>
<reference evidence="2" key="1">
    <citation type="submission" date="2025-08" db="UniProtKB">
        <authorList>
            <consortium name="WormBaseParasite"/>
        </authorList>
    </citation>
    <scope>IDENTIFICATION</scope>
</reference>
<sequence length="84" mass="9818">MNITQIREISTMNGHLFRLERSKISSRRSMCDKCKKIMDNCSHCDGCRSTLCKEHWSTSSCTSDYGTRMLKELKSNMIELDYNE</sequence>